<dbReference type="Proteomes" id="UP001066276">
    <property type="component" value="Chromosome 6"/>
</dbReference>
<evidence type="ECO:0000313" key="2">
    <source>
        <dbReference type="EMBL" id="KAJ1144775.1"/>
    </source>
</evidence>
<protein>
    <submittedName>
        <fullName evidence="2">Uncharacterized protein</fullName>
    </submittedName>
</protein>
<sequence>MFVELGQYLWLMGIGFFVTALYRSEKCHLEGPRPTLQLSTRALEERKLLTVPMPGCHGDQSVLRRQLRGAGKREALILVIGINTTSINYGLVLLYYHILATSCQFWKPVARHQQM</sequence>
<evidence type="ECO:0000256" key="1">
    <source>
        <dbReference type="SAM" id="Phobius"/>
    </source>
</evidence>
<proteinExistence type="predicted"/>
<gene>
    <name evidence="2" type="ORF">NDU88_011070</name>
</gene>
<organism evidence="2 3">
    <name type="scientific">Pleurodeles waltl</name>
    <name type="common">Iberian ribbed newt</name>
    <dbReference type="NCBI Taxonomy" id="8319"/>
    <lineage>
        <taxon>Eukaryota</taxon>
        <taxon>Metazoa</taxon>
        <taxon>Chordata</taxon>
        <taxon>Craniata</taxon>
        <taxon>Vertebrata</taxon>
        <taxon>Euteleostomi</taxon>
        <taxon>Amphibia</taxon>
        <taxon>Batrachia</taxon>
        <taxon>Caudata</taxon>
        <taxon>Salamandroidea</taxon>
        <taxon>Salamandridae</taxon>
        <taxon>Pleurodelinae</taxon>
        <taxon>Pleurodeles</taxon>
    </lineage>
</organism>
<reference evidence="2" key="1">
    <citation type="journal article" date="2022" name="bioRxiv">
        <title>Sequencing and chromosome-scale assembly of the giantPleurodeles waltlgenome.</title>
        <authorList>
            <person name="Brown T."/>
            <person name="Elewa A."/>
            <person name="Iarovenko S."/>
            <person name="Subramanian E."/>
            <person name="Araus A.J."/>
            <person name="Petzold A."/>
            <person name="Susuki M."/>
            <person name="Suzuki K.-i.T."/>
            <person name="Hayashi T."/>
            <person name="Toyoda A."/>
            <person name="Oliveira C."/>
            <person name="Osipova E."/>
            <person name="Leigh N.D."/>
            <person name="Simon A."/>
            <person name="Yun M.H."/>
        </authorList>
    </citation>
    <scope>NUCLEOTIDE SEQUENCE</scope>
    <source>
        <strain evidence="2">20211129_DDA</strain>
        <tissue evidence="2">Liver</tissue>
    </source>
</reference>
<keyword evidence="3" id="KW-1185">Reference proteome</keyword>
<evidence type="ECO:0000313" key="3">
    <source>
        <dbReference type="Proteomes" id="UP001066276"/>
    </source>
</evidence>
<comment type="caution">
    <text evidence="2">The sequence shown here is derived from an EMBL/GenBank/DDBJ whole genome shotgun (WGS) entry which is preliminary data.</text>
</comment>
<keyword evidence="1" id="KW-0472">Membrane</keyword>
<dbReference type="AlphaFoldDB" id="A0AAV7QZZ2"/>
<dbReference type="EMBL" id="JANPWB010000010">
    <property type="protein sequence ID" value="KAJ1144775.1"/>
    <property type="molecule type" value="Genomic_DNA"/>
</dbReference>
<name>A0AAV7QZZ2_PLEWA</name>
<keyword evidence="1" id="KW-0812">Transmembrane</keyword>
<accession>A0AAV7QZZ2</accession>
<feature type="transmembrane region" description="Helical" evidence="1">
    <location>
        <begin position="6"/>
        <end position="23"/>
    </location>
</feature>
<feature type="transmembrane region" description="Helical" evidence="1">
    <location>
        <begin position="75"/>
        <end position="98"/>
    </location>
</feature>
<keyword evidence="1" id="KW-1133">Transmembrane helix</keyword>